<dbReference type="EMBL" id="PKKJ01000016">
    <property type="protein sequence ID" value="PKY65714.1"/>
    <property type="molecule type" value="Genomic_DNA"/>
</dbReference>
<proteinExistence type="predicted"/>
<evidence type="ECO:0000313" key="2">
    <source>
        <dbReference type="Proteomes" id="UP000234545"/>
    </source>
</evidence>
<accession>A0A2I1I3K8</accession>
<comment type="caution">
    <text evidence="1">The sequence shown here is derived from an EMBL/GenBank/DDBJ whole genome shotgun (WGS) entry which is preliminary data.</text>
</comment>
<dbReference type="Proteomes" id="UP000234545">
    <property type="component" value="Unassembled WGS sequence"/>
</dbReference>
<sequence length="243" mass="27581">MSTDWRGQVVDALSDARMAPYLERCAGNQKRALQLYQWHGELTASVQAVLGNTEVILRNAIDARLQTWNTANLPGATSWLLDEPAAPLRSLSAAKRKDALRRAEKQATARPADHRRYNQPVSHDDVLAQIMFGMWRDLLPNHLPDANPETRENHNRMRLWDEALRNAFPNAEDPDGQLTFWRVAHLHRLRNRVSHVEPLLDMDVRAHIQEAFDLVTSINPTVAQWLTGTSQVSAVLRRKPATA</sequence>
<protein>
    <recommendedName>
        <fullName evidence="3">Abi-like protein</fullName>
    </recommendedName>
</protein>
<dbReference type="AlphaFoldDB" id="A0A2I1I3K8"/>
<reference evidence="1 2" key="1">
    <citation type="submission" date="2017-12" db="EMBL/GenBank/DDBJ databases">
        <title>Phylogenetic diversity of female urinary microbiome.</title>
        <authorList>
            <person name="Thomas-White K."/>
            <person name="Wolfe A.J."/>
        </authorList>
    </citation>
    <scope>NUCLEOTIDE SEQUENCE [LARGE SCALE GENOMIC DNA]</scope>
    <source>
        <strain evidence="1 2">UMB0250</strain>
    </source>
</reference>
<name>A0A2I1I3K8_9ACTO</name>
<dbReference type="OrthoDB" id="3418622at2"/>
<evidence type="ECO:0000313" key="1">
    <source>
        <dbReference type="EMBL" id="PKY65714.1"/>
    </source>
</evidence>
<dbReference type="RefSeq" id="WP_101628639.1">
    <property type="nucleotide sequence ID" value="NZ_PKKJ01000016.1"/>
</dbReference>
<gene>
    <name evidence="1" type="ORF">CYJ25_08045</name>
</gene>
<organism evidence="1 2">
    <name type="scientific">Schaalia turicensis</name>
    <dbReference type="NCBI Taxonomy" id="131111"/>
    <lineage>
        <taxon>Bacteria</taxon>
        <taxon>Bacillati</taxon>
        <taxon>Actinomycetota</taxon>
        <taxon>Actinomycetes</taxon>
        <taxon>Actinomycetales</taxon>
        <taxon>Actinomycetaceae</taxon>
        <taxon>Schaalia</taxon>
    </lineage>
</organism>
<evidence type="ECO:0008006" key="3">
    <source>
        <dbReference type="Google" id="ProtNLM"/>
    </source>
</evidence>